<reference evidence="2" key="2">
    <citation type="submission" date="2015-01" db="EMBL/GenBank/DDBJ databases">
        <title>Evolutionary Origins and Diversification of the Mycorrhizal Mutualists.</title>
        <authorList>
            <consortium name="DOE Joint Genome Institute"/>
            <consortium name="Mycorrhizal Genomics Consortium"/>
            <person name="Kohler A."/>
            <person name="Kuo A."/>
            <person name="Nagy L.G."/>
            <person name="Floudas D."/>
            <person name="Copeland A."/>
            <person name="Barry K.W."/>
            <person name="Cichocki N."/>
            <person name="Veneault-Fourrey C."/>
            <person name="LaButti K."/>
            <person name="Lindquist E.A."/>
            <person name="Lipzen A."/>
            <person name="Lundell T."/>
            <person name="Morin E."/>
            <person name="Murat C."/>
            <person name="Riley R."/>
            <person name="Ohm R."/>
            <person name="Sun H."/>
            <person name="Tunlid A."/>
            <person name="Henrissat B."/>
            <person name="Grigoriev I.V."/>
            <person name="Hibbett D.S."/>
            <person name="Martin F."/>
        </authorList>
    </citation>
    <scope>NUCLEOTIDE SEQUENCE [LARGE SCALE GENOMIC DNA]</scope>
    <source>
        <strain evidence="2">h7</strain>
    </source>
</reference>
<keyword evidence="2" id="KW-1185">Reference proteome</keyword>
<name>A0A0C3C9P7_HEBCY</name>
<evidence type="ECO:0000313" key="1">
    <source>
        <dbReference type="EMBL" id="KIM40949.1"/>
    </source>
</evidence>
<dbReference type="Proteomes" id="UP000053424">
    <property type="component" value="Unassembled WGS sequence"/>
</dbReference>
<dbReference type="OrthoDB" id="2662290at2759"/>
<evidence type="ECO:0000313" key="2">
    <source>
        <dbReference type="Proteomes" id="UP000053424"/>
    </source>
</evidence>
<dbReference type="HOGENOM" id="CLU_021108_5_1_1"/>
<protein>
    <submittedName>
        <fullName evidence="1">Uncharacterized protein</fullName>
    </submittedName>
</protein>
<organism evidence="1 2">
    <name type="scientific">Hebeloma cylindrosporum</name>
    <dbReference type="NCBI Taxonomy" id="76867"/>
    <lineage>
        <taxon>Eukaryota</taxon>
        <taxon>Fungi</taxon>
        <taxon>Dikarya</taxon>
        <taxon>Basidiomycota</taxon>
        <taxon>Agaricomycotina</taxon>
        <taxon>Agaricomycetes</taxon>
        <taxon>Agaricomycetidae</taxon>
        <taxon>Agaricales</taxon>
        <taxon>Agaricineae</taxon>
        <taxon>Hymenogastraceae</taxon>
        <taxon>Hebeloma</taxon>
    </lineage>
</organism>
<feature type="non-terminal residue" evidence="1">
    <location>
        <position position="1"/>
    </location>
</feature>
<sequence>EIYAYHLLLKGRGFPLWIPEPSRRFPLAYRREGVNIGDVGIITQFGAFSFLFNICVPHDDPINPRVLPEDFAPIYPCLDSLDIEEHVEFTTGSYLASATIENSTNESETPGLLFETSASEGAILTMPVGAVSHDLENAHAFRDYAAANASKWYKFALTVRGRKVENGQIRLVTGCDKAKSWGMSVLSNMS</sequence>
<dbReference type="AlphaFoldDB" id="A0A0C3C9P7"/>
<accession>A0A0C3C9P7</accession>
<proteinExistence type="predicted"/>
<dbReference type="EMBL" id="KN831781">
    <property type="protein sequence ID" value="KIM40949.1"/>
    <property type="molecule type" value="Genomic_DNA"/>
</dbReference>
<feature type="non-terminal residue" evidence="1">
    <location>
        <position position="190"/>
    </location>
</feature>
<reference evidence="1 2" key="1">
    <citation type="submission" date="2014-04" db="EMBL/GenBank/DDBJ databases">
        <authorList>
            <consortium name="DOE Joint Genome Institute"/>
            <person name="Kuo A."/>
            <person name="Gay G."/>
            <person name="Dore J."/>
            <person name="Kohler A."/>
            <person name="Nagy L.G."/>
            <person name="Floudas D."/>
            <person name="Copeland A."/>
            <person name="Barry K.W."/>
            <person name="Cichocki N."/>
            <person name="Veneault-Fourrey C."/>
            <person name="LaButti K."/>
            <person name="Lindquist E.A."/>
            <person name="Lipzen A."/>
            <person name="Lundell T."/>
            <person name="Morin E."/>
            <person name="Murat C."/>
            <person name="Sun H."/>
            <person name="Tunlid A."/>
            <person name="Henrissat B."/>
            <person name="Grigoriev I.V."/>
            <person name="Hibbett D.S."/>
            <person name="Martin F."/>
            <person name="Nordberg H.P."/>
            <person name="Cantor M.N."/>
            <person name="Hua S.X."/>
        </authorList>
    </citation>
    <scope>NUCLEOTIDE SEQUENCE [LARGE SCALE GENOMIC DNA]</scope>
    <source>
        <strain evidence="2">h7</strain>
    </source>
</reference>
<gene>
    <name evidence="1" type="ORF">M413DRAFT_35814</name>
</gene>